<dbReference type="Proteomes" id="UP000826014">
    <property type="component" value="Chromosome"/>
</dbReference>
<reference evidence="1 2" key="1">
    <citation type="journal article" date="2022" name="bioRxiv">
        <title>Ecology and evolution of chlamydial symbionts of arthropods.</title>
        <authorList>
            <person name="Halter T."/>
            <person name="Koestlbacher S."/>
            <person name="Collingro A."/>
            <person name="Sixt B.S."/>
            <person name="Toenshoff E.R."/>
            <person name="Hendrickx F."/>
            <person name="Kostanjsek R."/>
            <person name="Horn M."/>
        </authorList>
    </citation>
    <scope>NUCLEOTIDE SEQUENCE [LARGE SCALE GENOMIC DNA]</scope>
    <source>
        <strain evidence="1">W744xW776</strain>
    </source>
</reference>
<proteinExistence type="predicted"/>
<dbReference type="RefSeq" id="WP_215217537.1">
    <property type="nucleotide sequence ID" value="NZ_CP075587.1"/>
</dbReference>
<evidence type="ECO:0000313" key="2">
    <source>
        <dbReference type="Proteomes" id="UP000826014"/>
    </source>
</evidence>
<keyword evidence="2" id="KW-1185">Reference proteome</keyword>
<protein>
    <submittedName>
        <fullName evidence="1">Uncharacterized protein</fullName>
    </submittedName>
</protein>
<evidence type="ECO:0000313" key="1">
    <source>
        <dbReference type="EMBL" id="QYF48444.1"/>
    </source>
</evidence>
<accession>A0ABX8V5E1</accession>
<organism evidence="1 2">
    <name type="scientific">Candidatus Rhabdochlamydia oedothoracis</name>
    <dbReference type="NCBI Taxonomy" id="2720720"/>
    <lineage>
        <taxon>Bacteria</taxon>
        <taxon>Pseudomonadati</taxon>
        <taxon>Chlamydiota</taxon>
        <taxon>Chlamydiia</taxon>
        <taxon>Parachlamydiales</taxon>
        <taxon>Candidatus Rhabdochlamydiaceae</taxon>
        <taxon>Candidatus Rhabdochlamydia</taxon>
    </lineage>
</organism>
<sequence length="130" mass="14920">MYYAIAVYKEMFLCFSLSTLFAGLVLGIIISLGGCYYRFTTGNADVFVHMSILRNYVECYAHQAFPSQNLTIKVCLNRYNEITVVLDLLKQVDDTQVFEQAEKDLSALFSCYLGHQKPLFLEITYLRNLS</sequence>
<gene>
    <name evidence="1" type="ORF">RHABOEDO_000605</name>
</gene>
<name>A0ABX8V5E1_9BACT</name>
<dbReference type="EMBL" id="CP075587">
    <property type="protein sequence ID" value="QYF48444.1"/>
    <property type="molecule type" value="Genomic_DNA"/>
</dbReference>